<proteinExistence type="predicted"/>
<dbReference type="PANTHER" id="PTHR11008:SF9">
    <property type="entry name" value="PROTEIN TAKEOUT-LIKE PROTEIN"/>
    <property type="match status" value="1"/>
</dbReference>
<feature type="chain" id="PRO_5040397098" evidence="1">
    <location>
        <begin position="16"/>
        <end position="234"/>
    </location>
</feature>
<evidence type="ECO:0000313" key="3">
    <source>
        <dbReference type="Proteomes" id="UP001152562"/>
    </source>
</evidence>
<dbReference type="Gene3D" id="3.15.10.30">
    <property type="entry name" value="Haemolymph juvenile hormone binding protein"/>
    <property type="match status" value="1"/>
</dbReference>
<name>A0A9P0XDG2_PIEBR</name>
<keyword evidence="3" id="KW-1185">Reference proteome</keyword>
<gene>
    <name evidence="2" type="ORF">PIBRA_LOCUS7390</name>
</gene>
<dbReference type="Proteomes" id="UP001152562">
    <property type="component" value="Unassembled WGS sequence"/>
</dbReference>
<feature type="signal peptide" evidence="1">
    <location>
        <begin position="1"/>
        <end position="15"/>
    </location>
</feature>
<dbReference type="InterPro" id="IPR038606">
    <property type="entry name" value="To_sf"/>
</dbReference>
<reference evidence="2" key="1">
    <citation type="submission" date="2022-05" db="EMBL/GenBank/DDBJ databases">
        <authorList>
            <person name="Okamura Y."/>
        </authorList>
    </citation>
    <scope>NUCLEOTIDE SEQUENCE</scope>
</reference>
<accession>A0A9P0XDG2</accession>
<dbReference type="SMART" id="SM00700">
    <property type="entry name" value="JHBP"/>
    <property type="match status" value="1"/>
</dbReference>
<keyword evidence="1" id="KW-0732">Signal</keyword>
<dbReference type="InterPro" id="IPR010562">
    <property type="entry name" value="Haemolymph_juvenile_hormone-bd"/>
</dbReference>
<dbReference type="Pfam" id="PF06585">
    <property type="entry name" value="JHBP"/>
    <property type="match status" value="1"/>
</dbReference>
<dbReference type="AlphaFoldDB" id="A0A9P0XDG2"/>
<comment type="caution">
    <text evidence="2">The sequence shown here is derived from an EMBL/GenBank/DDBJ whole genome shotgun (WGS) entry which is preliminary data.</text>
</comment>
<dbReference type="PANTHER" id="PTHR11008">
    <property type="entry name" value="PROTEIN TAKEOUT-LIKE PROTEIN"/>
    <property type="match status" value="1"/>
</dbReference>
<protein>
    <submittedName>
        <fullName evidence="2">Uncharacterized protein</fullName>
    </submittedName>
</protein>
<dbReference type="EMBL" id="CALOZG010000011">
    <property type="protein sequence ID" value="CAH4030782.1"/>
    <property type="molecule type" value="Genomic_DNA"/>
</dbReference>
<organism evidence="2 3">
    <name type="scientific">Pieris brassicae</name>
    <name type="common">White butterfly</name>
    <name type="synonym">Large white butterfly</name>
    <dbReference type="NCBI Taxonomy" id="7116"/>
    <lineage>
        <taxon>Eukaryota</taxon>
        <taxon>Metazoa</taxon>
        <taxon>Ecdysozoa</taxon>
        <taxon>Arthropoda</taxon>
        <taxon>Hexapoda</taxon>
        <taxon>Insecta</taxon>
        <taxon>Pterygota</taxon>
        <taxon>Neoptera</taxon>
        <taxon>Endopterygota</taxon>
        <taxon>Lepidoptera</taxon>
        <taxon>Glossata</taxon>
        <taxon>Ditrysia</taxon>
        <taxon>Papilionoidea</taxon>
        <taxon>Pieridae</taxon>
        <taxon>Pierinae</taxon>
        <taxon>Pieris</taxon>
    </lineage>
</organism>
<sequence length="234" mass="27155">MKILFLILLTSATRATTDVEKFLSPNAVMRQLFEIFRNTIKNGNNENNVPILDPFKILQNELNIHHANMRLFANITNGVYSGLGDFQLKEIFFLKEELAIDLTLLFPKLIMESDNYEMKGYIFGLFLFGQGILRFEVKNLEIKSKVHLTLSENGIATLIGKFENPQFSVRKILSNTEFDGNIDCIINNIVKDVLAAYITRFNKYILYTFSETIKNYINIFLDRFDTWRIISSLR</sequence>
<evidence type="ECO:0000256" key="1">
    <source>
        <dbReference type="SAM" id="SignalP"/>
    </source>
</evidence>
<evidence type="ECO:0000313" key="2">
    <source>
        <dbReference type="EMBL" id="CAH4030782.1"/>
    </source>
</evidence>